<organism evidence="3 4">
    <name type="scientific">Triplophysa rosa</name>
    <name type="common">Cave loach</name>
    <dbReference type="NCBI Taxonomy" id="992332"/>
    <lineage>
        <taxon>Eukaryota</taxon>
        <taxon>Metazoa</taxon>
        <taxon>Chordata</taxon>
        <taxon>Craniata</taxon>
        <taxon>Vertebrata</taxon>
        <taxon>Euteleostomi</taxon>
        <taxon>Actinopterygii</taxon>
        <taxon>Neopterygii</taxon>
        <taxon>Teleostei</taxon>
        <taxon>Ostariophysi</taxon>
        <taxon>Cypriniformes</taxon>
        <taxon>Nemacheilidae</taxon>
        <taxon>Triplophysa</taxon>
    </lineage>
</organism>
<sequence>MGDSIMRISFSVVIFISLAVQDDELDTIGSGFSRPTRTENVMYSAKEVHGDGSYSFQTGSSGVASTVVSGYGSSLASSAQGSDDKRSSQATGQPQRGPDLHAASRWFSSTRPAQVSLSLKPLQQTNVSALLPGYQVANGQTVAQTSSQQLSQASLESVSQPISAQVSSASVGQPSSVVTVQAPFQPSSQQPLPQQFTQSSAEQLAHASYETKTPYSIPLVEASYQSLAQEPVQASTGQQFVQAGSLTSYPSNWPWSVTSLWHKQVVHSLALRHRLVLSASNFQRLATSLWARSVSIDQARLPMRQWFCQLSRN</sequence>
<name>A0A9W7WUI0_TRIRA</name>
<protein>
    <submittedName>
        <fullName evidence="3">Uncharacterized protein</fullName>
    </submittedName>
</protein>
<proteinExistence type="predicted"/>
<dbReference type="Proteomes" id="UP001059041">
    <property type="component" value="Linkage Group LG6"/>
</dbReference>
<keyword evidence="4" id="KW-1185">Reference proteome</keyword>
<evidence type="ECO:0000313" key="4">
    <source>
        <dbReference type="Proteomes" id="UP001059041"/>
    </source>
</evidence>
<accession>A0A9W7WUI0</accession>
<feature type="region of interest" description="Disordered" evidence="1">
    <location>
        <begin position="75"/>
        <end position="100"/>
    </location>
</feature>
<comment type="caution">
    <text evidence="3">The sequence shown here is derived from an EMBL/GenBank/DDBJ whole genome shotgun (WGS) entry which is preliminary data.</text>
</comment>
<evidence type="ECO:0000256" key="1">
    <source>
        <dbReference type="SAM" id="MobiDB-lite"/>
    </source>
</evidence>
<keyword evidence="2" id="KW-0732">Signal</keyword>
<gene>
    <name evidence="3" type="ORF">IRJ41_016407</name>
</gene>
<feature type="chain" id="PRO_5040922305" evidence="2">
    <location>
        <begin position="22"/>
        <end position="313"/>
    </location>
</feature>
<evidence type="ECO:0000313" key="3">
    <source>
        <dbReference type="EMBL" id="KAI7808860.1"/>
    </source>
</evidence>
<dbReference type="EMBL" id="JAFHDT010000006">
    <property type="protein sequence ID" value="KAI7808860.1"/>
    <property type="molecule type" value="Genomic_DNA"/>
</dbReference>
<feature type="signal peptide" evidence="2">
    <location>
        <begin position="1"/>
        <end position="21"/>
    </location>
</feature>
<reference evidence="3" key="1">
    <citation type="submission" date="2021-02" db="EMBL/GenBank/DDBJ databases">
        <title>Comparative genomics reveals that relaxation of natural selection precedes convergent phenotypic evolution of cavefish.</title>
        <authorList>
            <person name="Peng Z."/>
        </authorList>
    </citation>
    <scope>NUCLEOTIDE SEQUENCE</scope>
    <source>
        <tissue evidence="3">Muscle</tissue>
    </source>
</reference>
<evidence type="ECO:0000256" key="2">
    <source>
        <dbReference type="SAM" id="SignalP"/>
    </source>
</evidence>
<dbReference type="AlphaFoldDB" id="A0A9W7WUI0"/>